<dbReference type="InterPro" id="IPR001878">
    <property type="entry name" value="Znf_CCHC"/>
</dbReference>
<keyword evidence="1" id="KW-0479">Metal-binding</keyword>
<reference evidence="5" key="2">
    <citation type="submission" date="2025-05" db="UniProtKB">
        <authorList>
            <consortium name="EnsemblMetazoa"/>
        </authorList>
    </citation>
    <scope>IDENTIFICATION</scope>
    <source>
        <strain evidence="5">Foshan</strain>
    </source>
</reference>
<evidence type="ECO:0000313" key="5">
    <source>
        <dbReference type="EnsemblMetazoa" id="AALFPA23_004972.P6230"/>
    </source>
</evidence>
<feature type="region of interest" description="Disordered" evidence="3">
    <location>
        <begin position="296"/>
        <end position="330"/>
    </location>
</feature>
<dbReference type="SUPFAM" id="SSF57756">
    <property type="entry name" value="Retrovirus zinc finger-like domains"/>
    <property type="match status" value="1"/>
</dbReference>
<evidence type="ECO:0000256" key="1">
    <source>
        <dbReference type="PROSITE-ProRule" id="PRU00047"/>
    </source>
</evidence>
<feature type="coiled-coil region" evidence="2">
    <location>
        <begin position="219"/>
        <end position="275"/>
    </location>
</feature>
<keyword evidence="6" id="KW-1185">Reference proteome</keyword>
<dbReference type="PROSITE" id="PS50158">
    <property type="entry name" value="ZF_CCHC"/>
    <property type="match status" value="1"/>
</dbReference>
<evidence type="ECO:0000259" key="4">
    <source>
        <dbReference type="PROSITE" id="PS50158"/>
    </source>
</evidence>
<evidence type="ECO:0000313" key="6">
    <source>
        <dbReference type="Proteomes" id="UP000069940"/>
    </source>
</evidence>
<dbReference type="Proteomes" id="UP000069940">
    <property type="component" value="Unassembled WGS sequence"/>
</dbReference>
<proteinExistence type="predicted"/>
<keyword evidence="1" id="KW-0863">Zinc-finger</keyword>
<protein>
    <recommendedName>
        <fullName evidence="4">CCHC-type domain-containing protein</fullName>
    </recommendedName>
</protein>
<sequence length="330" mass="36789">MTVNVINTVQFRFPPGSPPPTWAEIATFLQQLDMDLMMVESTYKTAQDRSLFVKFKSLEAMNESLHKNAEPRQFAYANGKSVEVRMSIAGANIQYVRVFDLPPELLDDSLSSILGEFGRVENVVREKFPAGLGLDHVYSGVRGVYMDVAKKIPPSISVDGRTGRIFYEALKDTCFLCQELGHRRNSCPQRQSRNKKKSKSQVTSGPSSYADIVSGKETVAEKQTNLEVLDEDIIEVLEEDEDEEYIDQTTEVPAVAQVKQTVDGVREESEKEQRRKKGLETLEEVAKAIHEAVLNSQASQRRAQFAASGSGSGSSSGSGPRMKVPRRTRY</sequence>
<reference evidence="6" key="1">
    <citation type="journal article" date="2015" name="Proc. Natl. Acad. Sci. U.S.A.">
        <title>Genome sequence of the Asian Tiger mosquito, Aedes albopictus, reveals insights into its biology, genetics, and evolution.</title>
        <authorList>
            <person name="Chen X.G."/>
            <person name="Jiang X."/>
            <person name="Gu J."/>
            <person name="Xu M."/>
            <person name="Wu Y."/>
            <person name="Deng Y."/>
            <person name="Zhang C."/>
            <person name="Bonizzoni M."/>
            <person name="Dermauw W."/>
            <person name="Vontas J."/>
            <person name="Armbruster P."/>
            <person name="Huang X."/>
            <person name="Yang Y."/>
            <person name="Zhang H."/>
            <person name="He W."/>
            <person name="Peng H."/>
            <person name="Liu Y."/>
            <person name="Wu K."/>
            <person name="Chen J."/>
            <person name="Lirakis M."/>
            <person name="Topalis P."/>
            <person name="Van Leeuwen T."/>
            <person name="Hall A.B."/>
            <person name="Jiang X."/>
            <person name="Thorpe C."/>
            <person name="Mueller R.L."/>
            <person name="Sun C."/>
            <person name="Waterhouse R.M."/>
            <person name="Yan G."/>
            <person name="Tu Z.J."/>
            <person name="Fang X."/>
            <person name="James A.A."/>
        </authorList>
    </citation>
    <scope>NUCLEOTIDE SEQUENCE [LARGE SCALE GENOMIC DNA]</scope>
    <source>
        <strain evidence="6">Foshan</strain>
    </source>
</reference>
<keyword evidence="2" id="KW-0175">Coiled coil</keyword>
<name>A0ABM1Y252_AEDAL</name>
<dbReference type="InterPro" id="IPR036875">
    <property type="entry name" value="Znf_CCHC_sf"/>
</dbReference>
<evidence type="ECO:0000256" key="3">
    <source>
        <dbReference type="SAM" id="MobiDB-lite"/>
    </source>
</evidence>
<dbReference type="GeneID" id="134285313"/>
<dbReference type="Gene3D" id="4.10.60.10">
    <property type="entry name" value="Zinc finger, CCHC-type"/>
    <property type="match status" value="1"/>
</dbReference>
<feature type="domain" description="CCHC-type" evidence="4">
    <location>
        <begin position="174"/>
        <end position="189"/>
    </location>
</feature>
<dbReference type="RefSeq" id="XP_062701862.1">
    <property type="nucleotide sequence ID" value="XM_062845878.1"/>
</dbReference>
<evidence type="ECO:0000256" key="2">
    <source>
        <dbReference type="SAM" id="Coils"/>
    </source>
</evidence>
<feature type="region of interest" description="Disordered" evidence="3">
    <location>
        <begin position="186"/>
        <end position="210"/>
    </location>
</feature>
<dbReference type="EnsemblMetazoa" id="AALFPA23_004972.R6230">
    <property type="protein sequence ID" value="AALFPA23_004972.P6230"/>
    <property type="gene ID" value="AALFPA23_004972"/>
</dbReference>
<organism evidence="5 6">
    <name type="scientific">Aedes albopictus</name>
    <name type="common">Asian tiger mosquito</name>
    <name type="synonym">Stegomyia albopicta</name>
    <dbReference type="NCBI Taxonomy" id="7160"/>
    <lineage>
        <taxon>Eukaryota</taxon>
        <taxon>Metazoa</taxon>
        <taxon>Ecdysozoa</taxon>
        <taxon>Arthropoda</taxon>
        <taxon>Hexapoda</taxon>
        <taxon>Insecta</taxon>
        <taxon>Pterygota</taxon>
        <taxon>Neoptera</taxon>
        <taxon>Endopterygota</taxon>
        <taxon>Diptera</taxon>
        <taxon>Nematocera</taxon>
        <taxon>Culicoidea</taxon>
        <taxon>Culicidae</taxon>
        <taxon>Culicinae</taxon>
        <taxon>Aedini</taxon>
        <taxon>Aedes</taxon>
        <taxon>Stegomyia</taxon>
    </lineage>
</organism>
<accession>A0ABM1Y252</accession>
<keyword evidence="1" id="KW-0862">Zinc</keyword>
<feature type="compositionally biased region" description="Low complexity" evidence="3">
    <location>
        <begin position="296"/>
        <end position="309"/>
    </location>
</feature>